<feature type="domain" description="FHA" evidence="2">
    <location>
        <begin position="60"/>
        <end position="109"/>
    </location>
</feature>
<feature type="compositionally biased region" description="Polar residues" evidence="1">
    <location>
        <begin position="12"/>
        <end position="29"/>
    </location>
</feature>
<dbReference type="KEGG" id="mri:Mal4_18010"/>
<dbReference type="PANTHER" id="PTHR33121">
    <property type="entry name" value="CYCLIC DI-GMP PHOSPHODIESTERASE PDEF"/>
    <property type="match status" value="1"/>
</dbReference>
<evidence type="ECO:0000313" key="4">
    <source>
        <dbReference type="EMBL" id="QDU37487.1"/>
    </source>
</evidence>
<evidence type="ECO:0000259" key="3">
    <source>
        <dbReference type="PROSITE" id="PS50883"/>
    </source>
</evidence>
<dbReference type="SMART" id="SM00052">
    <property type="entry name" value="EAL"/>
    <property type="match status" value="1"/>
</dbReference>
<dbReference type="OrthoDB" id="9813903at2"/>
<dbReference type="Pfam" id="PF00498">
    <property type="entry name" value="FHA"/>
    <property type="match status" value="1"/>
</dbReference>
<name>A0A517Z4X0_9PLAN</name>
<dbReference type="Pfam" id="PF00563">
    <property type="entry name" value="EAL"/>
    <property type="match status" value="1"/>
</dbReference>
<dbReference type="PROSITE" id="PS50883">
    <property type="entry name" value="EAL"/>
    <property type="match status" value="1"/>
</dbReference>
<dbReference type="EMBL" id="CP036275">
    <property type="protein sequence ID" value="QDU37487.1"/>
    <property type="molecule type" value="Genomic_DNA"/>
</dbReference>
<dbReference type="PANTHER" id="PTHR33121:SF76">
    <property type="entry name" value="SIGNALING PROTEIN"/>
    <property type="match status" value="1"/>
</dbReference>
<feature type="domain" description="EAL" evidence="3">
    <location>
        <begin position="149"/>
        <end position="395"/>
    </location>
</feature>
<accession>A0A517Z4X0</accession>
<organism evidence="4 5">
    <name type="scientific">Maioricimonas rarisocia</name>
    <dbReference type="NCBI Taxonomy" id="2528026"/>
    <lineage>
        <taxon>Bacteria</taxon>
        <taxon>Pseudomonadati</taxon>
        <taxon>Planctomycetota</taxon>
        <taxon>Planctomycetia</taxon>
        <taxon>Planctomycetales</taxon>
        <taxon>Planctomycetaceae</taxon>
        <taxon>Maioricimonas</taxon>
    </lineage>
</organism>
<dbReference type="AlphaFoldDB" id="A0A517Z4X0"/>
<reference evidence="4 5" key="1">
    <citation type="submission" date="2019-02" db="EMBL/GenBank/DDBJ databases">
        <title>Deep-cultivation of Planctomycetes and their phenomic and genomic characterization uncovers novel biology.</title>
        <authorList>
            <person name="Wiegand S."/>
            <person name="Jogler M."/>
            <person name="Boedeker C."/>
            <person name="Pinto D."/>
            <person name="Vollmers J."/>
            <person name="Rivas-Marin E."/>
            <person name="Kohn T."/>
            <person name="Peeters S.H."/>
            <person name="Heuer A."/>
            <person name="Rast P."/>
            <person name="Oberbeckmann S."/>
            <person name="Bunk B."/>
            <person name="Jeske O."/>
            <person name="Meyerdierks A."/>
            <person name="Storesund J.E."/>
            <person name="Kallscheuer N."/>
            <person name="Luecker S."/>
            <person name="Lage O.M."/>
            <person name="Pohl T."/>
            <person name="Merkel B.J."/>
            <person name="Hornburger P."/>
            <person name="Mueller R.-W."/>
            <person name="Bruemmer F."/>
            <person name="Labrenz M."/>
            <person name="Spormann A.M."/>
            <person name="Op den Camp H."/>
            <person name="Overmann J."/>
            <person name="Amann R."/>
            <person name="Jetten M.S.M."/>
            <person name="Mascher T."/>
            <person name="Medema M.H."/>
            <person name="Devos D.P."/>
            <person name="Kaster A.-K."/>
            <person name="Ovreas L."/>
            <person name="Rohde M."/>
            <person name="Galperin M.Y."/>
            <person name="Jogler C."/>
        </authorList>
    </citation>
    <scope>NUCLEOTIDE SEQUENCE [LARGE SCALE GENOMIC DNA]</scope>
    <source>
        <strain evidence="4 5">Mal4</strain>
    </source>
</reference>
<keyword evidence="4" id="KW-0378">Hydrolase</keyword>
<dbReference type="SUPFAM" id="SSF49879">
    <property type="entry name" value="SMAD/FHA domain"/>
    <property type="match status" value="1"/>
</dbReference>
<dbReference type="CDD" id="cd01948">
    <property type="entry name" value="EAL"/>
    <property type="match status" value="1"/>
</dbReference>
<dbReference type="InterPro" id="IPR050706">
    <property type="entry name" value="Cyclic-di-GMP_PDE-like"/>
</dbReference>
<evidence type="ECO:0000259" key="2">
    <source>
        <dbReference type="PROSITE" id="PS50006"/>
    </source>
</evidence>
<evidence type="ECO:0000313" key="5">
    <source>
        <dbReference type="Proteomes" id="UP000320496"/>
    </source>
</evidence>
<dbReference type="SUPFAM" id="SSF141868">
    <property type="entry name" value="EAL domain-like"/>
    <property type="match status" value="1"/>
</dbReference>
<dbReference type="Gene3D" id="3.20.20.450">
    <property type="entry name" value="EAL domain"/>
    <property type="match status" value="1"/>
</dbReference>
<dbReference type="EC" id="3.1.4.52" evidence="4"/>
<gene>
    <name evidence="4" type="primary">adrB</name>
    <name evidence="4" type="ORF">Mal4_18010</name>
</gene>
<dbReference type="RefSeq" id="WP_145368347.1">
    <property type="nucleotide sequence ID" value="NZ_CP036275.1"/>
</dbReference>
<protein>
    <submittedName>
        <fullName evidence="4">Cyclic-di-GMP phosphodiesterase AdrB</fullName>
        <ecNumber evidence="4">3.1.4.52</ecNumber>
    </submittedName>
</protein>
<dbReference type="InterPro" id="IPR035919">
    <property type="entry name" value="EAL_sf"/>
</dbReference>
<dbReference type="PROSITE" id="PS50006">
    <property type="entry name" value="FHA_DOMAIN"/>
    <property type="match status" value="1"/>
</dbReference>
<dbReference type="CDD" id="cd00060">
    <property type="entry name" value="FHA"/>
    <property type="match status" value="1"/>
</dbReference>
<dbReference type="GO" id="GO:0071111">
    <property type="term" value="F:cyclic-guanylate-specific phosphodiesterase activity"/>
    <property type="evidence" value="ECO:0007669"/>
    <property type="project" value="UniProtKB-EC"/>
</dbReference>
<proteinExistence type="predicted"/>
<dbReference type="InterPro" id="IPR001633">
    <property type="entry name" value="EAL_dom"/>
</dbReference>
<evidence type="ECO:0000256" key="1">
    <source>
        <dbReference type="SAM" id="MobiDB-lite"/>
    </source>
</evidence>
<sequence length="396" mass="43815">MTDHNPARSAASGDTATTSRPNAMQADQTGHATPPLTWFLVGKTHADAEPQQFAVVTQPFRIGRSCDNELCIPDSTVSGHHAELVFADQSIFVRDLDSTNGTLLNGRALKVLTELRCGDILHFGAAMYTLHRATSQPTCDTVATDVIDDALAQAQFEKLIGKPAVRPWFQPIVSLADGAHLGYEVLGRSQLMGLETPEKMFRIAAQRSSSAELSRVCRSEGLRLAQAFDDDFQFYLNTDPSELETRELLDSLTSLRDEFPDLRIVLEVHESGVTSTTYLRALQRHLKDLGVGLAYDDFGAGQARLMELAEVPPDVLKFDVKLIQGLPHASAQHRRTIESLVRIVRELDVVPLAEGVERQIEADICRDLGFELVQGYLFGRPQPVKRWLENRATSRA</sequence>
<keyword evidence="5" id="KW-1185">Reference proteome</keyword>
<feature type="region of interest" description="Disordered" evidence="1">
    <location>
        <begin position="1"/>
        <end position="29"/>
    </location>
</feature>
<dbReference type="Proteomes" id="UP000320496">
    <property type="component" value="Chromosome"/>
</dbReference>
<dbReference type="InterPro" id="IPR008984">
    <property type="entry name" value="SMAD_FHA_dom_sf"/>
</dbReference>
<dbReference type="SMART" id="SM00240">
    <property type="entry name" value="FHA"/>
    <property type="match status" value="1"/>
</dbReference>
<dbReference type="InterPro" id="IPR000253">
    <property type="entry name" value="FHA_dom"/>
</dbReference>
<dbReference type="Gene3D" id="2.60.200.20">
    <property type="match status" value="1"/>
</dbReference>